<organism evidence="3 4">
    <name type="scientific">Williamsia herbipolensis</name>
    <dbReference type="NCBI Taxonomy" id="1603258"/>
    <lineage>
        <taxon>Bacteria</taxon>
        <taxon>Bacillati</taxon>
        <taxon>Actinomycetota</taxon>
        <taxon>Actinomycetes</taxon>
        <taxon>Mycobacteriales</taxon>
        <taxon>Nocardiaceae</taxon>
        <taxon>Williamsia</taxon>
    </lineage>
</organism>
<keyword evidence="1" id="KW-0560">Oxidoreductase</keyword>
<accession>A0AAU4K165</accession>
<dbReference type="PANTHER" id="PTHR43244:SF1">
    <property type="entry name" value="5,10-METHYLENETETRAHYDROMETHANOPTERIN REDUCTASE"/>
    <property type="match status" value="1"/>
</dbReference>
<feature type="domain" description="Luciferase-like" evidence="2">
    <location>
        <begin position="40"/>
        <end position="306"/>
    </location>
</feature>
<dbReference type="EMBL" id="CP108021">
    <property type="protein sequence ID" value="WUM19729.1"/>
    <property type="molecule type" value="Genomic_DNA"/>
</dbReference>
<dbReference type="InterPro" id="IPR036661">
    <property type="entry name" value="Luciferase-like_sf"/>
</dbReference>
<dbReference type="PANTHER" id="PTHR43244">
    <property type="match status" value="1"/>
</dbReference>
<proteinExistence type="predicted"/>
<dbReference type="InterPro" id="IPR050564">
    <property type="entry name" value="F420-G6PD/mer"/>
</dbReference>
<evidence type="ECO:0000259" key="2">
    <source>
        <dbReference type="Pfam" id="PF00296"/>
    </source>
</evidence>
<sequence length="336" mass="35485">MSAYASPPELSVLLPFVPRRPEQVHPFSSLVQWTQAARLWQGHGATMDTFGTFAATAGAGFRVPVGVGVTLMPLRHPLDIAHQARSLAKTTQHPVCLGIGPGGRDFQRALLGEPYRSQIGAVGEYVDIVARLLHGETVDTTGEYFSCHTALPAEPVPDIEVGLGVLRPAMAQLAGRSADTAITWLTPPSYLDEVIVPGLEAGRAQRTAESTPITATDVPSRPRVVAMVPVALDRPGRDRHDVVVASSGRHMAAPHYRDMLDRAGIAISGTERADTEQLVKGGAFVFGDADEVHEALLDFGRAGVDEVVLNTVGVCAVSGIGAALADLGDILSVPHP</sequence>
<dbReference type="Proteomes" id="UP001432128">
    <property type="component" value="Chromosome"/>
</dbReference>
<dbReference type="AlphaFoldDB" id="A0AAU4K165"/>
<evidence type="ECO:0000256" key="1">
    <source>
        <dbReference type="ARBA" id="ARBA00023002"/>
    </source>
</evidence>
<evidence type="ECO:0000313" key="4">
    <source>
        <dbReference type="Proteomes" id="UP001432128"/>
    </source>
</evidence>
<reference evidence="3 4" key="1">
    <citation type="submission" date="2022-10" db="EMBL/GenBank/DDBJ databases">
        <title>The complete genomes of actinobacterial strains from the NBC collection.</title>
        <authorList>
            <person name="Joergensen T.S."/>
            <person name="Alvarez Arevalo M."/>
            <person name="Sterndorff E.B."/>
            <person name="Faurdal D."/>
            <person name="Vuksanovic O."/>
            <person name="Mourched A.-S."/>
            <person name="Charusanti P."/>
            <person name="Shaw S."/>
            <person name="Blin K."/>
            <person name="Weber T."/>
        </authorList>
    </citation>
    <scope>NUCLEOTIDE SEQUENCE [LARGE SCALE GENOMIC DNA]</scope>
    <source>
        <strain evidence="3 4">NBC_00319</strain>
    </source>
</reference>
<dbReference type="KEGG" id="whr:OG579_18855"/>
<dbReference type="GO" id="GO:0016705">
    <property type="term" value="F:oxidoreductase activity, acting on paired donors, with incorporation or reduction of molecular oxygen"/>
    <property type="evidence" value="ECO:0007669"/>
    <property type="project" value="InterPro"/>
</dbReference>
<dbReference type="SUPFAM" id="SSF51679">
    <property type="entry name" value="Bacterial luciferase-like"/>
    <property type="match status" value="1"/>
</dbReference>
<keyword evidence="4" id="KW-1185">Reference proteome</keyword>
<protein>
    <submittedName>
        <fullName evidence="3">LLM class flavin-dependent oxidoreductase</fullName>
    </submittedName>
</protein>
<dbReference type="InterPro" id="IPR011251">
    <property type="entry name" value="Luciferase-like_dom"/>
</dbReference>
<name>A0AAU4K165_9NOCA</name>
<dbReference type="Pfam" id="PF00296">
    <property type="entry name" value="Bac_luciferase"/>
    <property type="match status" value="1"/>
</dbReference>
<dbReference type="Gene3D" id="3.20.20.30">
    <property type="entry name" value="Luciferase-like domain"/>
    <property type="match status" value="1"/>
</dbReference>
<gene>
    <name evidence="3" type="ORF">OG579_18855</name>
</gene>
<dbReference type="RefSeq" id="WP_328857184.1">
    <property type="nucleotide sequence ID" value="NZ_CP108021.1"/>
</dbReference>
<evidence type="ECO:0000313" key="3">
    <source>
        <dbReference type="EMBL" id="WUM19729.1"/>
    </source>
</evidence>